<dbReference type="Pfam" id="PF04909">
    <property type="entry name" value="Amidohydro_2"/>
    <property type="match status" value="1"/>
</dbReference>
<gene>
    <name evidence="3" type="ORF">P0O24_04880</name>
</gene>
<proteinExistence type="predicted"/>
<evidence type="ECO:0000256" key="1">
    <source>
        <dbReference type="ARBA" id="ARBA00023239"/>
    </source>
</evidence>
<dbReference type="RefSeq" id="WP_316968618.1">
    <property type="nucleotide sequence ID" value="NZ_JARFPL010000011.1"/>
</dbReference>
<reference evidence="3 4" key="1">
    <citation type="submission" date="2023-03" db="EMBL/GenBank/DDBJ databases">
        <title>Whole genome sequencing of Methanotrichaceae archaeon M04Ac.</title>
        <authorList>
            <person name="Khomyakova M.A."/>
            <person name="Merkel A.Y."/>
            <person name="Slobodkin A.I."/>
        </authorList>
    </citation>
    <scope>NUCLEOTIDE SEQUENCE [LARGE SCALE GENOMIC DNA]</scope>
    <source>
        <strain evidence="3 4">M04Ac</strain>
    </source>
</reference>
<dbReference type="PANTHER" id="PTHR21240">
    <property type="entry name" value="2-AMINO-3-CARBOXYLMUCONATE-6-SEMIALDEHYDE DECARBOXYLASE"/>
    <property type="match status" value="1"/>
</dbReference>
<accession>A0ABT5XDX6</accession>
<dbReference type="Proteomes" id="UP001215956">
    <property type="component" value="Unassembled WGS sequence"/>
</dbReference>
<dbReference type="EMBL" id="JARFPL010000011">
    <property type="protein sequence ID" value="MDF0592912.1"/>
    <property type="molecule type" value="Genomic_DNA"/>
</dbReference>
<dbReference type="InterPro" id="IPR006680">
    <property type="entry name" value="Amidohydro-rel"/>
</dbReference>
<name>A0ABT5XDX6_9EURY</name>
<dbReference type="SUPFAM" id="SSF51556">
    <property type="entry name" value="Metallo-dependent hydrolases"/>
    <property type="match status" value="1"/>
</dbReference>
<keyword evidence="1" id="KW-0456">Lyase</keyword>
<dbReference type="Gene3D" id="3.20.20.140">
    <property type="entry name" value="Metal-dependent hydrolases"/>
    <property type="match status" value="1"/>
</dbReference>
<evidence type="ECO:0000259" key="2">
    <source>
        <dbReference type="Pfam" id="PF04909"/>
    </source>
</evidence>
<evidence type="ECO:0000313" key="3">
    <source>
        <dbReference type="EMBL" id="MDF0592912.1"/>
    </source>
</evidence>
<organism evidence="3 4">
    <name type="scientific">Candidatus Methanocrinis alkalitolerans</name>
    <dbReference type="NCBI Taxonomy" id="3033395"/>
    <lineage>
        <taxon>Archaea</taxon>
        <taxon>Methanobacteriati</taxon>
        <taxon>Methanobacteriota</taxon>
        <taxon>Stenosarchaea group</taxon>
        <taxon>Methanomicrobia</taxon>
        <taxon>Methanotrichales</taxon>
        <taxon>Methanotrichaceae</taxon>
        <taxon>Methanocrinis</taxon>
    </lineage>
</organism>
<sequence length="272" mass="30280">MSGPQAVVIDFHAHIYTDDMAPKAISSVKRRMGVRVPGLGTVSDLKESMAKAGVERSVILPLAPLPRHVGPTNDFFIAAAGNGDGLIPFGSIHPFQEDLEEELDRLLASGVQGVKAVPFMQRFYPDDPRCDRLYDGVAERGMLLLLHAGKVPEDLPEFFGTPDRFARMAKRHPDLVVVLAHLGGWEMWSAVREYLIPAEENVYFDTAYISPSLSSEEAGDLIREIGADRVLFGTDYPWTDQAEEIEFVEGMDLPAREKRMILSQNARRLLFL</sequence>
<feature type="domain" description="Amidohydrolase-related" evidence="2">
    <location>
        <begin position="9"/>
        <end position="272"/>
    </location>
</feature>
<dbReference type="CDD" id="cd01292">
    <property type="entry name" value="metallo-dependent_hydrolases"/>
    <property type="match status" value="1"/>
</dbReference>
<dbReference type="InterPro" id="IPR032466">
    <property type="entry name" value="Metal_Hydrolase"/>
</dbReference>
<comment type="caution">
    <text evidence="3">The sequence shown here is derived from an EMBL/GenBank/DDBJ whole genome shotgun (WGS) entry which is preliminary data.</text>
</comment>
<dbReference type="InterPro" id="IPR032465">
    <property type="entry name" value="ACMSD"/>
</dbReference>
<keyword evidence="4" id="KW-1185">Reference proteome</keyword>
<protein>
    <submittedName>
        <fullName evidence="3">Amidohydrolase family protein</fullName>
    </submittedName>
</protein>
<evidence type="ECO:0000313" key="4">
    <source>
        <dbReference type="Proteomes" id="UP001215956"/>
    </source>
</evidence>
<dbReference type="PANTHER" id="PTHR21240:SF28">
    <property type="entry name" value="ISO-OROTATE DECARBOXYLASE (EUROFUNG)"/>
    <property type="match status" value="1"/>
</dbReference>